<dbReference type="PANTHER" id="PTHR10219:SF43">
    <property type="entry name" value="GLYCOLIPID TRANSFER PROTEIN DOMAIN-CONTAINING PROTEIN"/>
    <property type="match status" value="1"/>
</dbReference>
<dbReference type="GO" id="GO:0016020">
    <property type="term" value="C:membrane"/>
    <property type="evidence" value="ECO:0007669"/>
    <property type="project" value="TreeGrafter"/>
</dbReference>
<dbReference type="OrthoDB" id="116883at2759"/>
<dbReference type="InterPro" id="IPR014830">
    <property type="entry name" value="Glycolipid_transfer_prot_dom"/>
</dbReference>
<comment type="caution">
    <text evidence="3">The sequence shown here is derived from an EMBL/GenBank/DDBJ whole genome shotgun (WGS) entry which is preliminary data.</text>
</comment>
<evidence type="ECO:0000256" key="1">
    <source>
        <dbReference type="SAM" id="MobiDB-lite"/>
    </source>
</evidence>
<dbReference type="Proteomes" id="UP000466442">
    <property type="component" value="Linkage Group LG5"/>
</dbReference>
<dbReference type="Pfam" id="PF08718">
    <property type="entry name" value="GLTP"/>
    <property type="match status" value="1"/>
</dbReference>
<dbReference type="EMBL" id="WIXP02000005">
    <property type="protein sequence ID" value="KAF6210754.1"/>
    <property type="molecule type" value="Genomic_DNA"/>
</dbReference>
<dbReference type="AlphaFoldDB" id="A0A8S9XQ49"/>
<dbReference type="GO" id="GO:1902388">
    <property type="term" value="F:ceramide 1-phosphate transfer activity"/>
    <property type="evidence" value="ECO:0007669"/>
    <property type="project" value="TreeGrafter"/>
</dbReference>
<proteinExistence type="predicted"/>
<gene>
    <name evidence="3" type="ORF">GE061_013864</name>
</gene>
<evidence type="ECO:0000313" key="3">
    <source>
        <dbReference type="EMBL" id="KAF6210754.1"/>
    </source>
</evidence>
<organism evidence="3 4">
    <name type="scientific">Apolygus lucorum</name>
    <name type="common">Small green plant bug</name>
    <name type="synonym">Lygocoris lucorum</name>
    <dbReference type="NCBI Taxonomy" id="248454"/>
    <lineage>
        <taxon>Eukaryota</taxon>
        <taxon>Metazoa</taxon>
        <taxon>Ecdysozoa</taxon>
        <taxon>Arthropoda</taxon>
        <taxon>Hexapoda</taxon>
        <taxon>Insecta</taxon>
        <taxon>Pterygota</taxon>
        <taxon>Neoptera</taxon>
        <taxon>Paraneoptera</taxon>
        <taxon>Hemiptera</taxon>
        <taxon>Heteroptera</taxon>
        <taxon>Panheteroptera</taxon>
        <taxon>Cimicomorpha</taxon>
        <taxon>Miridae</taxon>
        <taxon>Mirini</taxon>
        <taxon>Apolygus</taxon>
    </lineage>
</organism>
<dbReference type="GO" id="GO:1902387">
    <property type="term" value="F:ceramide 1-phosphate binding"/>
    <property type="evidence" value="ECO:0007669"/>
    <property type="project" value="TreeGrafter"/>
</dbReference>
<keyword evidence="4" id="KW-1185">Reference proteome</keyword>
<reference evidence="3" key="1">
    <citation type="journal article" date="2021" name="Mol. Ecol. Resour.">
        <title>Apolygus lucorum genome provides insights into omnivorousness and mesophyll feeding.</title>
        <authorList>
            <person name="Liu Y."/>
            <person name="Liu H."/>
            <person name="Wang H."/>
            <person name="Huang T."/>
            <person name="Liu B."/>
            <person name="Yang B."/>
            <person name="Yin L."/>
            <person name="Li B."/>
            <person name="Zhang Y."/>
            <person name="Zhang S."/>
            <person name="Jiang F."/>
            <person name="Zhang X."/>
            <person name="Ren Y."/>
            <person name="Wang B."/>
            <person name="Wang S."/>
            <person name="Lu Y."/>
            <person name="Wu K."/>
            <person name="Fan W."/>
            <person name="Wang G."/>
        </authorList>
    </citation>
    <scope>NUCLEOTIDE SEQUENCE</scope>
    <source>
        <strain evidence="3">12Hb</strain>
    </source>
</reference>
<dbReference type="Gene3D" id="1.10.3520.10">
    <property type="entry name" value="Glycolipid transfer protein"/>
    <property type="match status" value="1"/>
</dbReference>
<evidence type="ECO:0000259" key="2">
    <source>
        <dbReference type="Pfam" id="PF08718"/>
    </source>
</evidence>
<dbReference type="PANTHER" id="PTHR10219">
    <property type="entry name" value="GLYCOLIPID TRANSFER PROTEIN-RELATED"/>
    <property type="match status" value="1"/>
</dbReference>
<feature type="region of interest" description="Disordered" evidence="1">
    <location>
        <begin position="1"/>
        <end position="29"/>
    </location>
</feature>
<sequence>MLRPRKSQKCENKPPLPSGASSLRMSEEDKQSITDNGNVEYFDIPAVHLHLKNCLLDNGDIHLDSYLEAYKELVKFCNLLGNVFKFVKEEIESKSEILLQLKSQNVEEFRTLKGMVNYEMESGLLNKKEYTSGCRTLLRLHWGLDFIRTFLKRVHGMDQDDKISTVGREVYHNTLGRHHAWYIRFGASTAMCLLPSKKVLIDTICGGQLESAIVDEMPHMLQTADEVYTRTETEGLKFSVKSSIARSNQRRERATNIFGENDHT</sequence>
<dbReference type="GO" id="GO:0005829">
    <property type="term" value="C:cytosol"/>
    <property type="evidence" value="ECO:0007669"/>
    <property type="project" value="TreeGrafter"/>
</dbReference>
<dbReference type="SUPFAM" id="SSF110004">
    <property type="entry name" value="Glycolipid transfer protein, GLTP"/>
    <property type="match status" value="1"/>
</dbReference>
<feature type="domain" description="Glycolipid transfer protein" evidence="2">
    <location>
        <begin position="61"/>
        <end position="205"/>
    </location>
</feature>
<name>A0A8S9XQ49_APOLU</name>
<evidence type="ECO:0000313" key="4">
    <source>
        <dbReference type="Proteomes" id="UP000466442"/>
    </source>
</evidence>
<accession>A0A8S9XQ49</accession>
<protein>
    <recommendedName>
        <fullName evidence="2">Glycolipid transfer protein domain-containing protein</fullName>
    </recommendedName>
</protein>
<dbReference type="InterPro" id="IPR036497">
    <property type="entry name" value="GLTP_sf"/>
</dbReference>